<accession>A0ACC2HXT8</accession>
<comment type="caution">
    <text evidence="1">The sequence shown here is derived from an EMBL/GenBank/DDBJ whole genome shotgun (WGS) entry which is preliminary data.</text>
</comment>
<evidence type="ECO:0000313" key="1">
    <source>
        <dbReference type="EMBL" id="KAJ8107700.1"/>
    </source>
</evidence>
<evidence type="ECO:0000313" key="2">
    <source>
        <dbReference type="Proteomes" id="UP001153331"/>
    </source>
</evidence>
<sequence length="197" mass="20357">MRVACIGLSLLIGVTSGLPNLPVGAMQPNPSEMPAQPKLQALSLAIPSPQNPLPFDLVRWLYDLQAWLQAFPQPPDLGLAPAPPTPPSSPATPPLIIPGATTTPPSPPQATQVLTGPVSPPTPALPPSLLPTQPPILSGPRPPTKPDPRPIACSAPLPGACWQVPQPSRKPPFMSEAAPQATAKPPAVALVGTHLIF</sequence>
<keyword evidence="2" id="KW-1185">Reference proteome</keyword>
<dbReference type="Proteomes" id="UP001153331">
    <property type="component" value="Unassembled WGS sequence"/>
</dbReference>
<name>A0ACC2HXT8_9PLEO</name>
<proteinExistence type="predicted"/>
<gene>
    <name evidence="1" type="ORF">OPT61_g8688</name>
</gene>
<reference evidence="1" key="1">
    <citation type="submission" date="2022-11" db="EMBL/GenBank/DDBJ databases">
        <title>Genome Sequence of Boeremia exigua.</title>
        <authorList>
            <person name="Buettner E."/>
        </authorList>
    </citation>
    <scope>NUCLEOTIDE SEQUENCE</scope>
    <source>
        <strain evidence="1">CU02</strain>
    </source>
</reference>
<organism evidence="1 2">
    <name type="scientific">Boeremia exigua</name>
    <dbReference type="NCBI Taxonomy" id="749465"/>
    <lineage>
        <taxon>Eukaryota</taxon>
        <taxon>Fungi</taxon>
        <taxon>Dikarya</taxon>
        <taxon>Ascomycota</taxon>
        <taxon>Pezizomycotina</taxon>
        <taxon>Dothideomycetes</taxon>
        <taxon>Pleosporomycetidae</taxon>
        <taxon>Pleosporales</taxon>
        <taxon>Pleosporineae</taxon>
        <taxon>Didymellaceae</taxon>
        <taxon>Boeremia</taxon>
    </lineage>
</organism>
<dbReference type="EMBL" id="JAPHNI010000874">
    <property type="protein sequence ID" value="KAJ8107700.1"/>
    <property type="molecule type" value="Genomic_DNA"/>
</dbReference>
<protein>
    <submittedName>
        <fullName evidence="1">Uncharacterized protein</fullName>
    </submittedName>
</protein>